<dbReference type="GO" id="GO:0007017">
    <property type="term" value="P:microtubule-based process"/>
    <property type="evidence" value="ECO:0007669"/>
    <property type="project" value="InterPro"/>
</dbReference>
<keyword evidence="3" id="KW-0547">Nucleotide-binding</keyword>
<feature type="compositionally biased region" description="Basic residues" evidence="7">
    <location>
        <begin position="881"/>
        <end position="919"/>
    </location>
</feature>
<keyword evidence="4" id="KW-0378">Hydrolase</keyword>
<dbReference type="EMBL" id="JXXN02000393">
    <property type="protein sequence ID" value="THD27540.1"/>
    <property type="molecule type" value="Genomic_DNA"/>
</dbReference>
<protein>
    <submittedName>
        <fullName evidence="10">Tubulin alpha</fullName>
    </submittedName>
</protein>
<dbReference type="AlphaFoldDB" id="A0A4E0S3J4"/>
<dbReference type="SUPFAM" id="SSF52490">
    <property type="entry name" value="Tubulin nucleotide-binding domain-like"/>
    <property type="match status" value="1"/>
</dbReference>
<feature type="region of interest" description="Disordered" evidence="7">
    <location>
        <begin position="959"/>
        <end position="1031"/>
    </location>
</feature>
<dbReference type="InterPro" id="IPR002452">
    <property type="entry name" value="Alpha_tubulin"/>
</dbReference>
<dbReference type="InterPro" id="IPR008280">
    <property type="entry name" value="Tub_FtsZ_C"/>
</dbReference>
<feature type="region of interest" description="Disordered" evidence="7">
    <location>
        <begin position="625"/>
        <end position="725"/>
    </location>
</feature>
<name>A0A4E0S3J4_FASHE</name>
<evidence type="ECO:0000256" key="3">
    <source>
        <dbReference type="ARBA" id="ARBA00022741"/>
    </source>
</evidence>
<evidence type="ECO:0000256" key="7">
    <source>
        <dbReference type="SAM" id="MobiDB-lite"/>
    </source>
</evidence>
<dbReference type="GO" id="GO:0005200">
    <property type="term" value="F:structural constituent of cytoskeleton"/>
    <property type="evidence" value="ECO:0007669"/>
    <property type="project" value="InterPro"/>
</dbReference>
<dbReference type="InterPro" id="IPR018316">
    <property type="entry name" value="Tubulin/FtsZ_2-layer-sand-dom"/>
</dbReference>
<evidence type="ECO:0000256" key="5">
    <source>
        <dbReference type="ARBA" id="ARBA00023134"/>
    </source>
</evidence>
<dbReference type="SMART" id="SM00865">
    <property type="entry name" value="Tubulin_C"/>
    <property type="match status" value="1"/>
</dbReference>
<keyword evidence="5" id="KW-0342">GTP-binding</keyword>
<dbReference type="PROSITE" id="PS00227">
    <property type="entry name" value="TUBULIN"/>
    <property type="match status" value="1"/>
</dbReference>
<feature type="region of interest" description="Disordered" evidence="7">
    <location>
        <begin position="878"/>
        <end position="924"/>
    </location>
</feature>
<evidence type="ECO:0000259" key="9">
    <source>
        <dbReference type="SMART" id="SM00865"/>
    </source>
</evidence>
<evidence type="ECO:0000313" key="11">
    <source>
        <dbReference type="Proteomes" id="UP000230066"/>
    </source>
</evidence>
<evidence type="ECO:0000256" key="6">
    <source>
        <dbReference type="ARBA" id="ARBA00049117"/>
    </source>
</evidence>
<dbReference type="InterPro" id="IPR036525">
    <property type="entry name" value="Tubulin/FtsZ_GTPase_sf"/>
</dbReference>
<dbReference type="InterPro" id="IPR003008">
    <property type="entry name" value="Tubulin_FtsZ_GTPase"/>
</dbReference>
<dbReference type="Gene3D" id="3.40.50.1440">
    <property type="entry name" value="Tubulin/FtsZ, GTPase domain"/>
    <property type="match status" value="1"/>
</dbReference>
<dbReference type="GO" id="GO:0005525">
    <property type="term" value="F:GTP binding"/>
    <property type="evidence" value="ECO:0007669"/>
    <property type="project" value="UniProtKB-KW"/>
</dbReference>
<dbReference type="Gene3D" id="3.30.1330.20">
    <property type="entry name" value="Tubulin/FtsZ, C-terminal domain"/>
    <property type="match status" value="1"/>
</dbReference>
<keyword evidence="11" id="KW-1185">Reference proteome</keyword>
<feature type="domain" description="Tubulin/FtsZ GTPase" evidence="8">
    <location>
        <begin position="52"/>
        <end position="248"/>
    </location>
</feature>
<keyword evidence="2" id="KW-0493">Microtubule</keyword>
<dbReference type="PRINTS" id="PR01161">
    <property type="entry name" value="TUBULIN"/>
</dbReference>
<dbReference type="Pfam" id="PF00091">
    <property type="entry name" value="Tubulin"/>
    <property type="match status" value="1"/>
</dbReference>
<evidence type="ECO:0000256" key="1">
    <source>
        <dbReference type="ARBA" id="ARBA00009636"/>
    </source>
</evidence>
<comment type="caution">
    <text evidence="10">The sequence shown here is derived from an EMBL/GenBank/DDBJ whole genome shotgun (WGS) entry which is preliminary data.</text>
</comment>
<evidence type="ECO:0000256" key="4">
    <source>
        <dbReference type="ARBA" id="ARBA00022801"/>
    </source>
</evidence>
<feature type="compositionally biased region" description="Polar residues" evidence="7">
    <location>
        <begin position="971"/>
        <end position="987"/>
    </location>
</feature>
<dbReference type="PANTHER" id="PTHR11588">
    <property type="entry name" value="TUBULIN"/>
    <property type="match status" value="1"/>
</dbReference>
<evidence type="ECO:0000259" key="8">
    <source>
        <dbReference type="SMART" id="SM00864"/>
    </source>
</evidence>
<gene>
    <name evidence="10" type="ORF">D915_001685</name>
</gene>
<dbReference type="PRINTS" id="PR01162">
    <property type="entry name" value="ALPHATUBULIN"/>
</dbReference>
<feature type="compositionally biased region" description="Polar residues" evidence="7">
    <location>
        <begin position="1016"/>
        <end position="1031"/>
    </location>
</feature>
<accession>A0A4E0S3J4</accession>
<dbReference type="SUPFAM" id="SSF55307">
    <property type="entry name" value="Tubulin C-terminal domain-like"/>
    <property type="match status" value="1"/>
</dbReference>
<dbReference type="GO" id="GO:0016787">
    <property type="term" value="F:hydrolase activity"/>
    <property type="evidence" value="ECO:0007669"/>
    <property type="project" value="UniProtKB-KW"/>
</dbReference>
<comment type="similarity">
    <text evidence="1">Belongs to the tubulin family.</text>
</comment>
<evidence type="ECO:0000313" key="10">
    <source>
        <dbReference type="EMBL" id="THD27540.1"/>
    </source>
</evidence>
<dbReference type="InterPro" id="IPR023123">
    <property type="entry name" value="Tubulin_C"/>
</dbReference>
<dbReference type="Proteomes" id="UP000230066">
    <property type="component" value="Unassembled WGS sequence"/>
</dbReference>
<dbReference type="SMART" id="SM00864">
    <property type="entry name" value="Tubulin"/>
    <property type="match status" value="1"/>
</dbReference>
<proteinExistence type="inferred from homology"/>
<feature type="domain" description="Tubulin/FtsZ 2-layer sandwich" evidence="9">
    <location>
        <begin position="253"/>
        <end position="399"/>
    </location>
</feature>
<sequence>MGREILVIHFGQAGVQMGSAIWELFCIEHRIASNGELMDAGEGQGQSAWENLGSLFYEGQKSWTPRAVMVDLEPTVIDEIRCGAYRQLWKPNCLITGKEDAANNFGRGNCTVGKHKMEETLEAIRKLVEDSNNLAAFELVHSHSGGTGSGFTTLITDQLCDEYGKKFKFGTSIFPSAMYSQSTVDPYNAILHAHSTIDTLDCDILVDNQTLFDRCTKSLSITQPSFSEINRLLAQMLSSLFLSHRFIYHGSQHADTTELLTNLIPYPRIHFPSLFYAPLVPRSQMEHDAMTVQELTRAVFSEEAQTIDFPCKRNAYISCAMLYRGVSSPKQVYDALQVVKSTPSIGATFVDWCPTGFKVGLNSYPPVSFMHSPLAQAPRSVCMLAGNLGMREAWHRNNLKFDVLFSRRCFVHWFIGEGIEESEFIEARDDMAYLEQDYTELMSEAGSPPEPEVPVETNENNPVLNGPVHELDNMNVRLNAKQELQEISSTHIRQSNNANSMQTNSYYHGSRNQRHPLRTTAPMAATTISARYHPEMDSGDYYDSMDHRNVSNRSRGPHVERVTMSNRVETINYADGAQWSTQPYDSAHLENVYSHNDKSYYDDGSASARDSSARFQRARLWPRGDDRVTVTDGHPVISESHDYSSEVTSSNRPRDLNMNYPKHSLAGSDSTFLPTEPIVRQCDTVYSPDDSDRYPSDPPSSRRGSPTISQASGIPVPKTRAPDSRSLHYRKLFDRQAGRTSVCSHASWHGHVPYAESVASKTCSRPAIPQPNLSPIQYDPNASLTDDDVTDCSGLITTRSPSEATIESPQIVPQQECAMESASSGIGTMSSTASSTAMPIHTRQAGGNTQSVVRTSLKPISQSYSANHEQEFNVRTQSGRLSRHHHHHHHHHHHQHAHHYHRYHGPHANHDLYRRHHRPQSSNRICQPKQIASDGRNRCPAQNNTMEDYNFLTTPHGDEQQAVPAPRNVPDSRTQTITQGHYRSSSMVAKRPVYEVSVTSSPDPERAANTPVLSAWSASEDASTHTPVARY</sequence>
<evidence type="ECO:0000256" key="2">
    <source>
        <dbReference type="ARBA" id="ARBA00022701"/>
    </source>
</evidence>
<dbReference type="InterPro" id="IPR037103">
    <property type="entry name" value="Tubulin/FtsZ-like_C"/>
</dbReference>
<reference evidence="10" key="1">
    <citation type="submission" date="2019-03" db="EMBL/GenBank/DDBJ databases">
        <title>Improved annotation for the trematode Fasciola hepatica.</title>
        <authorList>
            <person name="Choi Y.-J."/>
            <person name="Martin J."/>
            <person name="Mitreva M."/>
        </authorList>
    </citation>
    <scope>NUCLEOTIDE SEQUENCE [LARGE SCALE GENOMIC DNA]</scope>
</reference>
<organism evidence="10 11">
    <name type="scientific">Fasciola hepatica</name>
    <name type="common">Liver fluke</name>
    <dbReference type="NCBI Taxonomy" id="6192"/>
    <lineage>
        <taxon>Eukaryota</taxon>
        <taxon>Metazoa</taxon>
        <taxon>Spiralia</taxon>
        <taxon>Lophotrochozoa</taxon>
        <taxon>Platyhelminthes</taxon>
        <taxon>Trematoda</taxon>
        <taxon>Digenea</taxon>
        <taxon>Plagiorchiida</taxon>
        <taxon>Echinostomata</taxon>
        <taxon>Echinostomatoidea</taxon>
        <taxon>Fasciolidae</taxon>
        <taxon>Fasciola</taxon>
    </lineage>
</organism>
<dbReference type="Pfam" id="PF03953">
    <property type="entry name" value="Tubulin_C"/>
    <property type="match status" value="1"/>
</dbReference>
<dbReference type="CDD" id="cd02186">
    <property type="entry name" value="alpha_tubulin"/>
    <property type="match status" value="1"/>
</dbReference>
<dbReference type="Gene3D" id="1.10.287.600">
    <property type="entry name" value="Helix hairpin bin"/>
    <property type="match status" value="1"/>
</dbReference>
<dbReference type="InterPro" id="IPR017975">
    <property type="entry name" value="Tubulin_CS"/>
</dbReference>
<dbReference type="GO" id="GO:0005874">
    <property type="term" value="C:microtubule"/>
    <property type="evidence" value="ECO:0007669"/>
    <property type="project" value="UniProtKB-KW"/>
</dbReference>
<comment type="catalytic activity">
    <reaction evidence="6">
        <text>GTP + H2O = GDP + phosphate + H(+)</text>
        <dbReference type="Rhea" id="RHEA:19669"/>
        <dbReference type="ChEBI" id="CHEBI:15377"/>
        <dbReference type="ChEBI" id="CHEBI:15378"/>
        <dbReference type="ChEBI" id="CHEBI:37565"/>
        <dbReference type="ChEBI" id="CHEBI:43474"/>
        <dbReference type="ChEBI" id="CHEBI:58189"/>
    </reaction>
    <physiologicalReaction direction="left-to-right" evidence="6">
        <dbReference type="Rhea" id="RHEA:19670"/>
    </physiologicalReaction>
</comment>
<dbReference type="InterPro" id="IPR000217">
    <property type="entry name" value="Tubulin"/>
</dbReference>